<dbReference type="PANTHER" id="PTHR42866">
    <property type="entry name" value="3-DEOXY-MANNO-OCTULOSONATE CYTIDYLYLTRANSFERASE"/>
    <property type="match status" value="1"/>
</dbReference>
<dbReference type="InterPro" id="IPR029044">
    <property type="entry name" value="Nucleotide-diphossugar_trans"/>
</dbReference>
<accession>A0A3B1C9A2</accession>
<keyword evidence="1 3" id="KW-0808">Transferase</keyword>
<dbReference type="GO" id="GO:0005829">
    <property type="term" value="C:cytosol"/>
    <property type="evidence" value="ECO:0007669"/>
    <property type="project" value="TreeGrafter"/>
</dbReference>
<dbReference type="PANTHER" id="PTHR42866:SF2">
    <property type="entry name" value="3-DEOXY-MANNO-OCTULOSONATE CYTIDYLYLTRANSFERASE, MITOCHONDRIAL"/>
    <property type="match status" value="1"/>
</dbReference>
<gene>
    <name evidence="3" type="ORF">MNBD_NITROSPIRAE01-1601</name>
</gene>
<keyword evidence="2 3" id="KW-0548">Nucleotidyltransferase</keyword>
<dbReference type="SUPFAM" id="SSF53448">
    <property type="entry name" value="Nucleotide-diphospho-sugar transferases"/>
    <property type="match status" value="1"/>
</dbReference>
<dbReference type="GO" id="GO:0008690">
    <property type="term" value="F:3-deoxy-manno-octulosonate cytidylyltransferase activity"/>
    <property type="evidence" value="ECO:0007669"/>
    <property type="project" value="UniProtKB-EC"/>
</dbReference>
<name>A0A3B1C9A2_9ZZZZ</name>
<sequence length="244" mass="26632">MKIIGCIPSRYASTRLPGKPLCTIGNKPMVLHVLDRAKKAKSLDEVIVLTDDKRIYKVVAEAGEAVAMTDPACANGTERIAAYARGKDSGDIFVNIQGDEVLLDAAHVDALLKGFLARPQREMGTLAHWVDDPNILNAATSAKVVLDLAGNALYFSRNCIPVTQAGELPERALVQIGVYIYTRETLLRVATLPQSPLEMTEKLEQLRAVEHGIQISVTQVYDYQSLSVDTASDLRKAQILFPTS</sequence>
<protein>
    <submittedName>
        <fullName evidence="3">3-deoxy-manno-octulosonate cytidylyltransferase</fullName>
        <ecNumber evidence="3">2.7.7.38</ecNumber>
    </submittedName>
</protein>
<dbReference type="AlphaFoldDB" id="A0A3B1C9A2"/>
<dbReference type="InterPro" id="IPR003329">
    <property type="entry name" value="Cytidylyl_trans"/>
</dbReference>
<reference evidence="3" key="1">
    <citation type="submission" date="2018-06" db="EMBL/GenBank/DDBJ databases">
        <authorList>
            <person name="Zhirakovskaya E."/>
        </authorList>
    </citation>
    <scope>NUCLEOTIDE SEQUENCE</scope>
</reference>
<proteinExistence type="predicted"/>
<evidence type="ECO:0000313" key="3">
    <source>
        <dbReference type="EMBL" id="VAX27086.1"/>
    </source>
</evidence>
<dbReference type="NCBIfam" id="TIGR00466">
    <property type="entry name" value="kdsB"/>
    <property type="match status" value="1"/>
</dbReference>
<dbReference type="Gene3D" id="3.90.550.10">
    <property type="entry name" value="Spore Coat Polysaccharide Biosynthesis Protein SpsA, Chain A"/>
    <property type="match status" value="1"/>
</dbReference>
<dbReference type="CDD" id="cd02517">
    <property type="entry name" value="CMP-KDO-Synthetase"/>
    <property type="match status" value="1"/>
</dbReference>
<evidence type="ECO:0000256" key="2">
    <source>
        <dbReference type="ARBA" id="ARBA00022695"/>
    </source>
</evidence>
<organism evidence="3">
    <name type="scientific">hydrothermal vent metagenome</name>
    <dbReference type="NCBI Taxonomy" id="652676"/>
    <lineage>
        <taxon>unclassified sequences</taxon>
        <taxon>metagenomes</taxon>
        <taxon>ecological metagenomes</taxon>
    </lineage>
</organism>
<dbReference type="Pfam" id="PF02348">
    <property type="entry name" value="CTP_transf_3"/>
    <property type="match status" value="1"/>
</dbReference>
<evidence type="ECO:0000256" key="1">
    <source>
        <dbReference type="ARBA" id="ARBA00022679"/>
    </source>
</evidence>
<dbReference type="EC" id="2.7.7.38" evidence="3"/>
<dbReference type="EMBL" id="UOGF01000022">
    <property type="protein sequence ID" value="VAX27086.1"/>
    <property type="molecule type" value="Genomic_DNA"/>
</dbReference>
<dbReference type="NCBIfam" id="NF003952">
    <property type="entry name" value="PRK05450.1-5"/>
    <property type="match status" value="1"/>
</dbReference>
<dbReference type="InterPro" id="IPR004528">
    <property type="entry name" value="KdsB"/>
</dbReference>